<comment type="similarity">
    <text evidence="2">Belongs to the bacterial sugar transferase family.</text>
</comment>
<dbReference type="PANTHER" id="PTHR30576:SF0">
    <property type="entry name" value="UNDECAPRENYL-PHOSPHATE N-ACETYLGALACTOSAMINYL 1-PHOSPHATE TRANSFERASE-RELATED"/>
    <property type="match status" value="1"/>
</dbReference>
<evidence type="ECO:0000256" key="6">
    <source>
        <dbReference type="ARBA" id="ARBA00023136"/>
    </source>
</evidence>
<dbReference type="GO" id="GO:0016020">
    <property type="term" value="C:membrane"/>
    <property type="evidence" value="ECO:0007669"/>
    <property type="project" value="UniProtKB-SubCell"/>
</dbReference>
<keyword evidence="3 9" id="KW-0808">Transferase</keyword>
<organism evidence="9 10">
    <name type="scientific">Dyadobacter luteus</name>
    <dbReference type="NCBI Taxonomy" id="2259619"/>
    <lineage>
        <taxon>Bacteria</taxon>
        <taxon>Pseudomonadati</taxon>
        <taxon>Bacteroidota</taxon>
        <taxon>Cytophagia</taxon>
        <taxon>Cytophagales</taxon>
        <taxon>Spirosomataceae</taxon>
        <taxon>Dyadobacter</taxon>
    </lineage>
</organism>
<evidence type="ECO:0000256" key="5">
    <source>
        <dbReference type="ARBA" id="ARBA00022989"/>
    </source>
</evidence>
<keyword evidence="5 7" id="KW-1133">Transmembrane helix</keyword>
<evidence type="ECO:0000256" key="4">
    <source>
        <dbReference type="ARBA" id="ARBA00022692"/>
    </source>
</evidence>
<evidence type="ECO:0000256" key="1">
    <source>
        <dbReference type="ARBA" id="ARBA00004141"/>
    </source>
</evidence>
<accession>A0A3D8YJV5</accession>
<dbReference type="OrthoDB" id="9774190at2"/>
<feature type="domain" description="Bacterial sugar transferase" evidence="8">
    <location>
        <begin position="266"/>
        <end position="450"/>
    </location>
</feature>
<proteinExistence type="inferred from homology"/>
<feature type="transmembrane region" description="Helical" evidence="7">
    <location>
        <begin position="111"/>
        <end position="132"/>
    </location>
</feature>
<feature type="transmembrane region" description="Helical" evidence="7">
    <location>
        <begin position="271"/>
        <end position="292"/>
    </location>
</feature>
<protein>
    <submittedName>
        <fullName evidence="9">Sugar transferase</fullName>
    </submittedName>
</protein>
<comment type="subcellular location">
    <subcellularLocation>
        <location evidence="1">Membrane</location>
        <topology evidence="1">Multi-pass membrane protein</topology>
    </subcellularLocation>
</comment>
<dbReference type="NCBIfam" id="TIGR03025">
    <property type="entry name" value="EPS_sugtrans"/>
    <property type="match status" value="1"/>
</dbReference>
<feature type="transmembrane region" description="Helical" evidence="7">
    <location>
        <begin position="44"/>
        <end position="62"/>
    </location>
</feature>
<dbReference type="EMBL" id="QNUL01000001">
    <property type="protein sequence ID" value="REA64491.1"/>
    <property type="molecule type" value="Genomic_DNA"/>
</dbReference>
<dbReference type="InterPro" id="IPR017475">
    <property type="entry name" value="EPS_sugar_tfrase"/>
</dbReference>
<keyword evidence="10" id="KW-1185">Reference proteome</keyword>
<dbReference type="Pfam" id="PF13727">
    <property type="entry name" value="CoA_binding_3"/>
    <property type="match status" value="1"/>
</dbReference>
<evidence type="ECO:0000256" key="3">
    <source>
        <dbReference type="ARBA" id="ARBA00022679"/>
    </source>
</evidence>
<reference evidence="9 10" key="1">
    <citation type="submission" date="2018-07" db="EMBL/GenBank/DDBJ databases">
        <title>Dyadobacter roseus sp. nov., isolated from rose rhizosphere soil.</title>
        <authorList>
            <person name="Chen L."/>
        </authorList>
    </citation>
    <scope>NUCLEOTIDE SEQUENCE [LARGE SCALE GENOMIC DNA]</scope>
    <source>
        <strain evidence="9 10">RS19</strain>
    </source>
</reference>
<gene>
    <name evidence="9" type="ORF">DSL64_02790</name>
</gene>
<feature type="transmembrane region" description="Helical" evidence="7">
    <location>
        <begin position="12"/>
        <end position="32"/>
    </location>
</feature>
<sequence>MKNRLSGVLPKVHLWADVLLLNASYLLAYFLRFDAVSDMPDNRYVNLLLVSNLLWLLCSNIFKTYTFDRFSYSINRQTLNVLKAIVIHGGMMLAFMYFTQQGESYSRQQFSYTYALFAISAILARVVMLYSIQLYREAGYNFKTYAVVGKGELAGMIDSFYADRKELGFKKSGSFEARENVDETERLELFLEDNQPDYIYCCLSEMDDTMVKRVIRVAQRQKTQVRLVPDFRGFMTNLATIEYHDMYPVIQVNTKPFSSTEEATVKRVFDVTFSAIVMILGAPLFLLLMGIVRLSSKGPIFFLQERSGQWGKIFKVIKFRTMYADSEKFNMQHSQGDHDPRITPIGRILRRSRLDELPQFFNVLKGEMSIVGPRPLYKYDVDMLMAEAPHEFRKLLTIKPGITSIGQIKVGYASTVAENVERLRYDLQYIRKYSLVTDVALIFQTVQVMVLGRGR</sequence>
<evidence type="ECO:0000259" key="8">
    <source>
        <dbReference type="Pfam" id="PF02397"/>
    </source>
</evidence>
<evidence type="ECO:0000313" key="9">
    <source>
        <dbReference type="EMBL" id="REA64491.1"/>
    </source>
</evidence>
<dbReference type="GO" id="GO:0016780">
    <property type="term" value="F:phosphotransferase activity, for other substituted phosphate groups"/>
    <property type="evidence" value="ECO:0007669"/>
    <property type="project" value="TreeGrafter"/>
</dbReference>
<evidence type="ECO:0000313" key="10">
    <source>
        <dbReference type="Proteomes" id="UP000256373"/>
    </source>
</evidence>
<dbReference type="InterPro" id="IPR003362">
    <property type="entry name" value="Bact_transf"/>
</dbReference>
<comment type="caution">
    <text evidence="9">The sequence shown here is derived from an EMBL/GenBank/DDBJ whole genome shotgun (WGS) entry which is preliminary data.</text>
</comment>
<feature type="transmembrane region" description="Helical" evidence="7">
    <location>
        <begin position="82"/>
        <end position="99"/>
    </location>
</feature>
<keyword evidence="6 7" id="KW-0472">Membrane</keyword>
<dbReference type="RefSeq" id="WP_115829099.1">
    <property type="nucleotide sequence ID" value="NZ_QNUL01000001.1"/>
</dbReference>
<dbReference type="Pfam" id="PF02397">
    <property type="entry name" value="Bac_transf"/>
    <property type="match status" value="1"/>
</dbReference>
<dbReference type="AlphaFoldDB" id="A0A3D8YJV5"/>
<dbReference type="Proteomes" id="UP000256373">
    <property type="component" value="Unassembled WGS sequence"/>
</dbReference>
<keyword evidence="4 7" id="KW-0812">Transmembrane</keyword>
<name>A0A3D8YJV5_9BACT</name>
<evidence type="ECO:0000256" key="7">
    <source>
        <dbReference type="SAM" id="Phobius"/>
    </source>
</evidence>
<evidence type="ECO:0000256" key="2">
    <source>
        <dbReference type="ARBA" id="ARBA00006464"/>
    </source>
</evidence>
<dbReference type="PANTHER" id="PTHR30576">
    <property type="entry name" value="COLANIC BIOSYNTHESIS UDP-GLUCOSE LIPID CARRIER TRANSFERASE"/>
    <property type="match status" value="1"/>
</dbReference>